<keyword evidence="12 14" id="KW-0472">Membrane</keyword>
<dbReference type="PANTHER" id="PTHR40255:SF1">
    <property type="entry name" value="PROTOPORPHYRINOGEN IX OXIDASE"/>
    <property type="match status" value="1"/>
</dbReference>
<dbReference type="EC" id="1.3.99.-" evidence="14 15"/>
<dbReference type="AlphaFoldDB" id="A0A2G4R5F4"/>
<keyword evidence="6 14" id="KW-0349">Heme</keyword>
<gene>
    <name evidence="16" type="primary">hemJ</name>
    <name evidence="17" type="ORF">AA994_01935</name>
    <name evidence="16" type="ORF">CVU5213_02305</name>
</gene>
<evidence type="ECO:0000313" key="16">
    <source>
        <dbReference type="EMBL" id="MBS4240568.1"/>
    </source>
</evidence>
<dbReference type="EMBL" id="LDWY01000019">
    <property type="protein sequence ID" value="PHY91813.1"/>
    <property type="molecule type" value="Genomic_DNA"/>
</dbReference>
<dbReference type="InterPro" id="IPR005265">
    <property type="entry name" value="HemJ-like"/>
</dbReference>
<accession>A0A2G4R5F4</accession>
<dbReference type="EMBL" id="VJYU01000004">
    <property type="protein sequence ID" value="MBS4240568.1"/>
    <property type="molecule type" value="Genomic_DNA"/>
</dbReference>
<feature type="binding site" description="axial binding residue" evidence="14">
    <location>
        <position position="16"/>
    </location>
    <ligand>
        <name>heme</name>
        <dbReference type="ChEBI" id="CHEBI:30413"/>
    </ligand>
    <ligandPart>
        <name>Fe</name>
        <dbReference type="ChEBI" id="CHEBI:18248"/>
    </ligandPart>
</feature>
<organism evidence="17 18">
    <name type="scientific">Campylobacter vulpis</name>
    <dbReference type="NCBI Taxonomy" id="1655500"/>
    <lineage>
        <taxon>Bacteria</taxon>
        <taxon>Pseudomonadati</taxon>
        <taxon>Campylobacterota</taxon>
        <taxon>Epsilonproteobacteria</taxon>
        <taxon>Campylobacterales</taxon>
        <taxon>Campylobacteraceae</taxon>
        <taxon>Campylobacter</taxon>
    </lineage>
</organism>
<dbReference type="PANTHER" id="PTHR40255">
    <property type="entry name" value="UPF0093 MEMBRANE PROTEIN SLR1790"/>
    <property type="match status" value="1"/>
</dbReference>
<dbReference type="GO" id="GO:0046872">
    <property type="term" value="F:metal ion binding"/>
    <property type="evidence" value="ECO:0007669"/>
    <property type="project" value="UniProtKB-UniRule"/>
</dbReference>
<evidence type="ECO:0000256" key="2">
    <source>
        <dbReference type="ARBA" id="ARBA00005073"/>
    </source>
</evidence>
<evidence type="ECO:0000256" key="6">
    <source>
        <dbReference type="ARBA" id="ARBA00022617"/>
    </source>
</evidence>
<evidence type="ECO:0000313" key="18">
    <source>
        <dbReference type="Proteomes" id="UP000237472"/>
    </source>
</evidence>
<keyword evidence="5 14" id="KW-1003">Cell membrane</keyword>
<dbReference type="GO" id="GO:0005886">
    <property type="term" value="C:plasma membrane"/>
    <property type="evidence" value="ECO:0007669"/>
    <property type="project" value="UniProtKB-SubCell"/>
</dbReference>
<evidence type="ECO:0000256" key="4">
    <source>
        <dbReference type="ARBA" id="ARBA00017504"/>
    </source>
</evidence>
<evidence type="ECO:0000256" key="8">
    <source>
        <dbReference type="ARBA" id="ARBA00022723"/>
    </source>
</evidence>
<comment type="caution">
    <text evidence="17">The sequence shown here is derived from an EMBL/GenBank/DDBJ whole genome shotgun (WGS) entry which is preliminary data.</text>
</comment>
<comment type="cofactor">
    <cofactor evidence="14 15">
        <name>heme b</name>
        <dbReference type="ChEBI" id="CHEBI:60344"/>
    </cofactor>
    <text evidence="14 15">Binds 1 heme b (iron(II)-protoporphyrin IX) group per subunit.</text>
</comment>
<reference evidence="17" key="1">
    <citation type="submission" date="2015-06" db="EMBL/GenBank/DDBJ databases">
        <authorList>
            <person name="Hoefler B.C."/>
            <person name="Straight P.D."/>
        </authorList>
    </citation>
    <scope>NUCLEOTIDE SEQUENCE [LARGE SCALE GENOMIC DNA]</scope>
    <source>
        <strain evidence="17">73/13</strain>
    </source>
</reference>
<proteinExistence type="inferred from homology"/>
<dbReference type="NCBIfam" id="TIGR00701">
    <property type="entry name" value="protoporphyrinogen oxidase HemJ"/>
    <property type="match status" value="1"/>
</dbReference>
<feature type="transmembrane region" description="Helical" evidence="14">
    <location>
        <begin position="14"/>
        <end position="36"/>
    </location>
</feature>
<evidence type="ECO:0000256" key="12">
    <source>
        <dbReference type="ARBA" id="ARBA00023136"/>
    </source>
</evidence>
<dbReference type="Proteomes" id="UP000237472">
    <property type="component" value="Unassembled WGS sequence"/>
</dbReference>
<feature type="transmembrane region" description="Helical" evidence="14">
    <location>
        <begin position="127"/>
        <end position="147"/>
    </location>
</feature>
<dbReference type="HAMAP" id="MF_02239">
    <property type="entry name" value="HemJ"/>
    <property type="match status" value="1"/>
</dbReference>
<evidence type="ECO:0000313" key="19">
    <source>
        <dbReference type="Proteomes" id="UP000811399"/>
    </source>
</evidence>
<keyword evidence="10 14" id="KW-0560">Oxidoreductase</keyword>
<reference evidence="18" key="2">
    <citation type="submission" date="2015-06" db="EMBL/GenBank/DDBJ databases">
        <authorList>
            <person name="Parisi A."/>
            <person name="Chiara M."/>
            <person name="Florio D."/>
            <person name="Miccolupo A."/>
            <person name="Manzari C."/>
            <person name="Mion D."/>
            <person name="Caruso M."/>
            <person name="D'erchia A.M."/>
            <person name="Zanoni R."/>
        </authorList>
    </citation>
    <scope>NUCLEOTIDE SEQUENCE [LARGE SCALE GENOMIC DNA]</scope>
    <source>
        <strain evidence="18">73/13</strain>
    </source>
</reference>
<comment type="similarity">
    <text evidence="3 14 15">Belongs to the HemJ family.</text>
</comment>
<dbReference type="Pfam" id="PF03653">
    <property type="entry name" value="UPF0093"/>
    <property type="match status" value="1"/>
</dbReference>
<evidence type="ECO:0000256" key="3">
    <source>
        <dbReference type="ARBA" id="ARBA00006501"/>
    </source>
</evidence>
<dbReference type="PIRSF" id="PIRSF004638">
    <property type="entry name" value="UCP004638"/>
    <property type="match status" value="1"/>
</dbReference>
<evidence type="ECO:0000256" key="7">
    <source>
        <dbReference type="ARBA" id="ARBA00022692"/>
    </source>
</evidence>
<comment type="subunit">
    <text evidence="14">Homodimer.</text>
</comment>
<dbReference type="GO" id="GO:0070818">
    <property type="term" value="F:protoporphyrinogen oxidase activity"/>
    <property type="evidence" value="ECO:0007669"/>
    <property type="project" value="UniProtKB-UniRule"/>
</dbReference>
<evidence type="ECO:0000256" key="15">
    <source>
        <dbReference type="PIRNR" id="PIRNR004638"/>
    </source>
</evidence>
<keyword evidence="9 14" id="KW-1133">Transmembrane helix</keyword>
<comment type="function">
    <text evidence="14 15">Catalyzes the oxidation of protoporphyrinogen IX to protoporphyrin IX.</text>
</comment>
<evidence type="ECO:0000256" key="10">
    <source>
        <dbReference type="ARBA" id="ARBA00023002"/>
    </source>
</evidence>
<comment type="catalytic activity">
    <reaction evidence="13 14 15">
        <text>protoporphyrinogen IX + 3 A = protoporphyrin IX + 3 AH2</text>
        <dbReference type="Rhea" id="RHEA:62000"/>
        <dbReference type="ChEBI" id="CHEBI:13193"/>
        <dbReference type="ChEBI" id="CHEBI:17499"/>
        <dbReference type="ChEBI" id="CHEBI:57306"/>
        <dbReference type="ChEBI" id="CHEBI:57307"/>
    </reaction>
</comment>
<dbReference type="OrthoDB" id="9800824at2"/>
<dbReference type="GO" id="GO:0006782">
    <property type="term" value="P:protoporphyrinogen IX biosynthetic process"/>
    <property type="evidence" value="ECO:0007669"/>
    <property type="project" value="UniProtKB-UniRule"/>
</dbReference>
<feature type="binding site" description="axial binding residue" evidence="14">
    <location>
        <position position="94"/>
    </location>
    <ligand>
        <name>heme</name>
        <dbReference type="ChEBI" id="CHEBI:30413"/>
    </ligand>
    <ligandPart>
        <name>Fe</name>
        <dbReference type="ChEBI" id="CHEBI:18248"/>
    </ligandPart>
</feature>
<protein>
    <recommendedName>
        <fullName evidence="4 14">Protoporphyrinogen IX oxidase</fullName>
        <shortName evidence="14">PPO</shortName>
        <ecNumber evidence="14 15">1.3.99.-</ecNumber>
    </recommendedName>
</protein>
<keyword evidence="8 14" id="KW-0479">Metal-binding</keyword>
<reference evidence="16 19" key="4">
    <citation type="journal article" date="2021" name="Syst. Appl. Microbiol.">
        <title>nCampylobacter vulpis sp. nov. isolated from wild red foxes.</title>
        <authorList>
            <person name="Parisi A."/>
            <person name="Chiara M."/>
            <person name="Caffara M."/>
            <person name="Mion D."/>
            <person name="Miller W.G."/>
            <person name="Caruso M."/>
            <person name="Manzari C."/>
            <person name="Florio D."/>
            <person name="Capozzi L."/>
            <person name="D'Erchia A.M."/>
            <person name="Manzulli V."/>
            <person name="Zanoni R.G."/>
        </authorList>
    </citation>
    <scope>NUCLEOTIDE SEQUENCE [LARGE SCALE GENOMIC DNA]</scope>
    <source>
        <strain evidence="16 19">52/13</strain>
    </source>
</reference>
<name>A0A2G4R5F4_9BACT</name>
<dbReference type="UniPathway" id="UPA00251">
    <property type="reaction ID" value="UER00324"/>
</dbReference>
<evidence type="ECO:0000256" key="1">
    <source>
        <dbReference type="ARBA" id="ARBA00004651"/>
    </source>
</evidence>
<comment type="subcellular location">
    <subcellularLocation>
        <location evidence="1 14">Cell membrane</location>
        <topology evidence="1 14">Multi-pass membrane protein</topology>
    </subcellularLocation>
</comment>
<evidence type="ECO:0000256" key="5">
    <source>
        <dbReference type="ARBA" id="ARBA00022475"/>
    </source>
</evidence>
<evidence type="ECO:0000256" key="14">
    <source>
        <dbReference type="HAMAP-Rule" id="MF_02239"/>
    </source>
</evidence>
<dbReference type="GeneID" id="77266711"/>
<dbReference type="Proteomes" id="UP000811399">
    <property type="component" value="Unassembled WGS sequence"/>
</dbReference>
<keyword evidence="11 14" id="KW-0408">Iron</keyword>
<keyword evidence="7 14" id="KW-0812">Transmembrane</keyword>
<dbReference type="RefSeq" id="WP_099461085.1">
    <property type="nucleotide sequence ID" value="NZ_CP041617.1"/>
</dbReference>
<comment type="pathway">
    <text evidence="2 14 15">Porphyrin-containing compound metabolism; protoporphyrin-IX biosynthesis; protoporphyrin-IX from protoporphyrinogen-IX: step 1/1.</text>
</comment>
<reference evidence="16" key="3">
    <citation type="submission" date="2019-07" db="EMBL/GenBank/DDBJ databases">
        <authorList>
            <person name="Miller W.G."/>
        </authorList>
    </citation>
    <scope>NUCLEOTIDE SEQUENCE</scope>
    <source>
        <strain evidence="16">52/13</strain>
    </source>
</reference>
<sequence>MTEWINEYYAWIKFVHYLSFVSWMAGLFYLPRLFVYHAENRQNEGFVSVVKVQERKLFWAISTPAMIVAIISGSLMLHAHKEVLMIGSGFMHAKLTCATLLIFYHIHNFFCLKALANGTSTKSGRYFRIYNEIPTLLFIIIALMMVVRPF</sequence>
<evidence type="ECO:0000313" key="17">
    <source>
        <dbReference type="EMBL" id="PHY91813.1"/>
    </source>
</evidence>
<evidence type="ECO:0000256" key="9">
    <source>
        <dbReference type="ARBA" id="ARBA00022989"/>
    </source>
</evidence>
<evidence type="ECO:0000256" key="13">
    <source>
        <dbReference type="ARBA" id="ARBA00048390"/>
    </source>
</evidence>
<feature type="transmembrane region" description="Helical" evidence="14">
    <location>
        <begin position="57"/>
        <end position="77"/>
    </location>
</feature>
<feature type="transmembrane region" description="Helical" evidence="14">
    <location>
        <begin position="83"/>
        <end position="106"/>
    </location>
</feature>
<keyword evidence="19" id="KW-1185">Reference proteome</keyword>
<evidence type="ECO:0000256" key="11">
    <source>
        <dbReference type="ARBA" id="ARBA00023004"/>
    </source>
</evidence>